<dbReference type="CDD" id="cd12148">
    <property type="entry name" value="fungal_TF_MHR"/>
    <property type="match status" value="1"/>
</dbReference>
<dbReference type="InterPro" id="IPR050987">
    <property type="entry name" value="AtrR-like"/>
</dbReference>
<keyword evidence="7" id="KW-0732">Signal</keyword>
<comment type="caution">
    <text evidence="9">The sequence shown here is derived from an EMBL/GenBank/DDBJ whole genome shotgun (WGS) entry which is preliminary data.</text>
</comment>
<accession>A0ABR1GVK6</accession>
<keyword evidence="10" id="KW-1185">Reference proteome</keyword>
<protein>
    <recommendedName>
        <fullName evidence="8">Xylanolytic transcriptional activator regulatory domain-containing protein</fullName>
    </recommendedName>
</protein>
<dbReference type="EMBL" id="JAZAVJ010000153">
    <property type="protein sequence ID" value="KAK7409374.1"/>
    <property type="molecule type" value="Genomic_DNA"/>
</dbReference>
<evidence type="ECO:0000313" key="9">
    <source>
        <dbReference type="EMBL" id="KAK7409374.1"/>
    </source>
</evidence>
<feature type="domain" description="Xylanolytic transcriptional activator regulatory" evidence="8">
    <location>
        <begin position="345"/>
        <end position="424"/>
    </location>
</feature>
<dbReference type="PANTHER" id="PTHR46910:SF37">
    <property type="entry name" value="ZN(II)2CYS6 TRANSCRIPTION FACTOR (EUROFUNG)"/>
    <property type="match status" value="1"/>
</dbReference>
<dbReference type="Pfam" id="PF04082">
    <property type="entry name" value="Fungal_trans"/>
    <property type="match status" value="1"/>
</dbReference>
<feature type="chain" id="PRO_5046657541" description="Xylanolytic transcriptional activator regulatory domain-containing protein" evidence="7">
    <location>
        <begin position="20"/>
        <end position="692"/>
    </location>
</feature>
<sequence>MAVILISLVLTTSFAPAGSVGGSLVIWSASGFFGVHIFRIRRFQRSSVYSEAQPADLALRPAQVTRHVEQSLSERLERIEGVLAKTIAHHEHANTSSAASTVSTPPVFTPTPSVTLPAPPQAQVRLGDQFAAWESIQSPTISTPSTNSTTGVSFGHIHYAGYHVGQISSHNGMPVLSEEGRSWLSARTGEDVSFSRFHLNYQKRTLPPMLSPWHFYSSASELYELPDRSITEQVMNVFFSSAFRLVFPVIDRVLFEETTALAYESWEGQPSLERITAKGCVLAFLSIMCLFQGKVDNLPVIDSDSCAVKAHYLLSDVFEDASIVSLQTVFMLHMHQTFSGRLQAAAMLHAIASRIVFMLGGHTYKPTKSYSSEATHKEREARQLRMLFWLCYLFDKDIALRTGQPPLMSDDYCDLTLPDDPVECYHYLDDLDESSSHPVQMYEELTPHLPGDPRLSHLKDKTCRLLYSAQAVKKSDAELLRDIRELDDELENWRLSIPPDFRPSLSISENTAVAFPAMKLPRSMRHICLHVEYHHLMTTIHRASGRFYAMQADNSAKESEWNGGVDSSIALSLEASRSTVIYLRAAVNGLAGEAFWVIVFYPTSAIMTLFLNIIMFPLDPQAKLDMDLLSAAADLVRSMPVRRMTSYEIGHMKLVNDFVAELIRLANCAIAKATKEREQGKQEIATARERTR</sequence>
<evidence type="ECO:0000256" key="2">
    <source>
        <dbReference type="ARBA" id="ARBA00023015"/>
    </source>
</evidence>
<keyword evidence="6" id="KW-0472">Membrane</keyword>
<reference evidence="9 10" key="1">
    <citation type="journal article" date="2025" name="Microbiol. Resour. Announc.">
        <title>Draft genome sequences for Neonectria magnoliae and Neonectria punicea, canker pathogens of Liriodendron tulipifera and Acer saccharum in West Virginia.</title>
        <authorList>
            <person name="Petronek H.M."/>
            <person name="Kasson M.T."/>
            <person name="Metheny A.M."/>
            <person name="Stauder C.M."/>
            <person name="Lovett B."/>
            <person name="Lynch S.C."/>
            <person name="Garnas J.R."/>
            <person name="Kasson L.R."/>
            <person name="Stajich J.E."/>
        </authorList>
    </citation>
    <scope>NUCLEOTIDE SEQUENCE [LARGE SCALE GENOMIC DNA]</scope>
    <source>
        <strain evidence="9 10">NRRL 64653</strain>
    </source>
</reference>
<evidence type="ECO:0000256" key="4">
    <source>
        <dbReference type="ARBA" id="ARBA00023163"/>
    </source>
</evidence>
<feature type="transmembrane region" description="Helical" evidence="6">
    <location>
        <begin position="594"/>
        <end position="616"/>
    </location>
</feature>
<organism evidence="9 10">
    <name type="scientific">Neonectria punicea</name>
    <dbReference type="NCBI Taxonomy" id="979145"/>
    <lineage>
        <taxon>Eukaryota</taxon>
        <taxon>Fungi</taxon>
        <taxon>Dikarya</taxon>
        <taxon>Ascomycota</taxon>
        <taxon>Pezizomycotina</taxon>
        <taxon>Sordariomycetes</taxon>
        <taxon>Hypocreomycetidae</taxon>
        <taxon>Hypocreales</taxon>
        <taxon>Nectriaceae</taxon>
        <taxon>Neonectria</taxon>
    </lineage>
</organism>
<keyword evidence="3" id="KW-0238">DNA-binding</keyword>
<evidence type="ECO:0000313" key="10">
    <source>
        <dbReference type="Proteomes" id="UP001498476"/>
    </source>
</evidence>
<dbReference type="SMART" id="SM00906">
    <property type="entry name" value="Fungal_trans"/>
    <property type="match status" value="1"/>
</dbReference>
<proteinExistence type="predicted"/>
<name>A0ABR1GVK6_9HYPO</name>
<dbReference type="InterPro" id="IPR007219">
    <property type="entry name" value="XnlR_reg_dom"/>
</dbReference>
<evidence type="ECO:0000256" key="5">
    <source>
        <dbReference type="ARBA" id="ARBA00023242"/>
    </source>
</evidence>
<evidence type="ECO:0000256" key="1">
    <source>
        <dbReference type="ARBA" id="ARBA00004123"/>
    </source>
</evidence>
<keyword evidence="5" id="KW-0539">Nucleus</keyword>
<evidence type="ECO:0000259" key="8">
    <source>
        <dbReference type="SMART" id="SM00906"/>
    </source>
</evidence>
<keyword evidence="2" id="KW-0805">Transcription regulation</keyword>
<evidence type="ECO:0000256" key="3">
    <source>
        <dbReference type="ARBA" id="ARBA00023125"/>
    </source>
</evidence>
<keyword evidence="4" id="KW-0804">Transcription</keyword>
<feature type="signal peptide" evidence="7">
    <location>
        <begin position="1"/>
        <end position="19"/>
    </location>
</feature>
<gene>
    <name evidence="9" type="ORF">QQX98_008436</name>
</gene>
<keyword evidence="6" id="KW-1133">Transmembrane helix</keyword>
<keyword evidence="6" id="KW-0812">Transmembrane</keyword>
<dbReference type="Proteomes" id="UP001498476">
    <property type="component" value="Unassembled WGS sequence"/>
</dbReference>
<evidence type="ECO:0000256" key="6">
    <source>
        <dbReference type="SAM" id="Phobius"/>
    </source>
</evidence>
<dbReference type="PANTHER" id="PTHR46910">
    <property type="entry name" value="TRANSCRIPTION FACTOR PDR1"/>
    <property type="match status" value="1"/>
</dbReference>
<comment type="subcellular location">
    <subcellularLocation>
        <location evidence="1">Nucleus</location>
    </subcellularLocation>
</comment>
<evidence type="ECO:0000256" key="7">
    <source>
        <dbReference type="SAM" id="SignalP"/>
    </source>
</evidence>